<evidence type="ECO:0000313" key="1">
    <source>
        <dbReference type="EMBL" id="KAI8550501.1"/>
    </source>
</evidence>
<protein>
    <submittedName>
        <fullName evidence="1">Uncharacterized protein</fullName>
    </submittedName>
</protein>
<evidence type="ECO:0000313" key="2">
    <source>
        <dbReference type="Proteomes" id="UP001062846"/>
    </source>
</evidence>
<keyword evidence="2" id="KW-1185">Reference proteome</keyword>
<reference evidence="1" key="1">
    <citation type="submission" date="2022-02" db="EMBL/GenBank/DDBJ databases">
        <title>Plant Genome Project.</title>
        <authorList>
            <person name="Zhang R.-G."/>
        </authorList>
    </citation>
    <scope>NUCLEOTIDE SEQUENCE</scope>
    <source>
        <strain evidence="1">AT1</strain>
    </source>
</reference>
<sequence>MGKDLMNVTISGAKGASGNIILPPPERHTSISILASSGLSPATEEVTAAYIRLLQRRGDERDNELAALRAEVAQMKQHMQQTAVPTTSRSGGSGRRRRQTPPYPIDSRLNGYCKLCVRDKLMMSLSAISRKLLDQVTFGHK</sequence>
<gene>
    <name evidence="1" type="ORF">RHMOL_Rhmol06G0111900</name>
</gene>
<comment type="caution">
    <text evidence="1">The sequence shown here is derived from an EMBL/GenBank/DDBJ whole genome shotgun (WGS) entry which is preliminary data.</text>
</comment>
<organism evidence="1 2">
    <name type="scientific">Rhododendron molle</name>
    <name type="common">Chinese azalea</name>
    <name type="synonym">Azalea mollis</name>
    <dbReference type="NCBI Taxonomy" id="49168"/>
    <lineage>
        <taxon>Eukaryota</taxon>
        <taxon>Viridiplantae</taxon>
        <taxon>Streptophyta</taxon>
        <taxon>Embryophyta</taxon>
        <taxon>Tracheophyta</taxon>
        <taxon>Spermatophyta</taxon>
        <taxon>Magnoliopsida</taxon>
        <taxon>eudicotyledons</taxon>
        <taxon>Gunneridae</taxon>
        <taxon>Pentapetalae</taxon>
        <taxon>asterids</taxon>
        <taxon>Ericales</taxon>
        <taxon>Ericaceae</taxon>
        <taxon>Ericoideae</taxon>
        <taxon>Rhodoreae</taxon>
        <taxon>Rhododendron</taxon>
    </lineage>
</organism>
<dbReference type="Proteomes" id="UP001062846">
    <property type="component" value="Chromosome 6"/>
</dbReference>
<dbReference type="EMBL" id="CM046393">
    <property type="protein sequence ID" value="KAI8550501.1"/>
    <property type="molecule type" value="Genomic_DNA"/>
</dbReference>
<name>A0ACC0NBX7_RHOML</name>
<accession>A0ACC0NBX7</accession>
<proteinExistence type="predicted"/>